<evidence type="ECO:0000313" key="3">
    <source>
        <dbReference type="Proteomes" id="UP000308652"/>
    </source>
</evidence>
<reference evidence="2 3" key="1">
    <citation type="journal article" date="2019" name="Nat. Ecol. Evol.">
        <title>Megaphylogeny resolves global patterns of mushroom evolution.</title>
        <authorList>
            <person name="Varga T."/>
            <person name="Krizsan K."/>
            <person name="Foldi C."/>
            <person name="Dima B."/>
            <person name="Sanchez-Garcia M."/>
            <person name="Sanchez-Ramirez S."/>
            <person name="Szollosi G.J."/>
            <person name="Szarkandi J.G."/>
            <person name="Papp V."/>
            <person name="Albert L."/>
            <person name="Andreopoulos W."/>
            <person name="Angelini C."/>
            <person name="Antonin V."/>
            <person name="Barry K.W."/>
            <person name="Bougher N.L."/>
            <person name="Buchanan P."/>
            <person name="Buyck B."/>
            <person name="Bense V."/>
            <person name="Catcheside P."/>
            <person name="Chovatia M."/>
            <person name="Cooper J."/>
            <person name="Damon W."/>
            <person name="Desjardin D."/>
            <person name="Finy P."/>
            <person name="Geml J."/>
            <person name="Haridas S."/>
            <person name="Hughes K."/>
            <person name="Justo A."/>
            <person name="Karasinski D."/>
            <person name="Kautmanova I."/>
            <person name="Kiss B."/>
            <person name="Kocsube S."/>
            <person name="Kotiranta H."/>
            <person name="LaButti K.M."/>
            <person name="Lechner B.E."/>
            <person name="Liimatainen K."/>
            <person name="Lipzen A."/>
            <person name="Lukacs Z."/>
            <person name="Mihaltcheva S."/>
            <person name="Morgado L.N."/>
            <person name="Niskanen T."/>
            <person name="Noordeloos M.E."/>
            <person name="Ohm R.A."/>
            <person name="Ortiz-Santana B."/>
            <person name="Ovrebo C."/>
            <person name="Racz N."/>
            <person name="Riley R."/>
            <person name="Savchenko A."/>
            <person name="Shiryaev A."/>
            <person name="Soop K."/>
            <person name="Spirin V."/>
            <person name="Szebenyi C."/>
            <person name="Tomsovsky M."/>
            <person name="Tulloss R.E."/>
            <person name="Uehling J."/>
            <person name="Grigoriev I.V."/>
            <person name="Vagvolgyi C."/>
            <person name="Papp T."/>
            <person name="Martin F.M."/>
            <person name="Miettinen O."/>
            <person name="Hibbett D.S."/>
            <person name="Nagy L.G."/>
        </authorList>
    </citation>
    <scope>NUCLEOTIDE SEQUENCE [LARGE SCALE GENOMIC DNA]</scope>
    <source>
        <strain evidence="2 3">CBS 166.37</strain>
    </source>
</reference>
<evidence type="ECO:0000313" key="2">
    <source>
        <dbReference type="EMBL" id="TFK31861.1"/>
    </source>
</evidence>
<sequence>MVNIARGMGLGSDSEAGGGTTTKKAKDRRSSVNLSLTGERGKEREREREETRRMVWWDVVFYDLYVLPLRQVHCLDLTLPLEDSPLILWVTLPSYLPSPIPPSSPNALPYKQKRTKKATQTTKTKSKRLGRYLQGVLRLKRSWRGTGTLGHAVGMYSILCRV</sequence>
<keyword evidence="3" id="KW-1185">Reference proteome</keyword>
<dbReference type="Proteomes" id="UP000308652">
    <property type="component" value="Unassembled WGS sequence"/>
</dbReference>
<dbReference type="AlphaFoldDB" id="A0A5C3LSU8"/>
<evidence type="ECO:0000256" key="1">
    <source>
        <dbReference type="SAM" id="MobiDB-lite"/>
    </source>
</evidence>
<proteinExistence type="predicted"/>
<name>A0A5C3LSU8_9AGAR</name>
<organism evidence="2 3">
    <name type="scientific">Crucibulum laeve</name>
    <dbReference type="NCBI Taxonomy" id="68775"/>
    <lineage>
        <taxon>Eukaryota</taxon>
        <taxon>Fungi</taxon>
        <taxon>Dikarya</taxon>
        <taxon>Basidiomycota</taxon>
        <taxon>Agaricomycotina</taxon>
        <taxon>Agaricomycetes</taxon>
        <taxon>Agaricomycetidae</taxon>
        <taxon>Agaricales</taxon>
        <taxon>Agaricineae</taxon>
        <taxon>Nidulariaceae</taxon>
        <taxon>Crucibulum</taxon>
    </lineage>
</organism>
<dbReference type="EMBL" id="ML213700">
    <property type="protein sequence ID" value="TFK31861.1"/>
    <property type="molecule type" value="Genomic_DNA"/>
</dbReference>
<gene>
    <name evidence="2" type="ORF">BDQ12DRAFT_693375</name>
</gene>
<accession>A0A5C3LSU8</accession>
<feature type="region of interest" description="Disordered" evidence="1">
    <location>
        <begin position="1"/>
        <end position="47"/>
    </location>
</feature>
<protein>
    <submittedName>
        <fullName evidence="2">Uncharacterized protein</fullName>
    </submittedName>
</protein>